<evidence type="ECO:0000256" key="3">
    <source>
        <dbReference type="ARBA" id="ARBA00023125"/>
    </source>
</evidence>
<dbReference type="SUPFAM" id="SSF53850">
    <property type="entry name" value="Periplasmic binding protein-like II"/>
    <property type="match status" value="1"/>
</dbReference>
<dbReference type="Gene3D" id="1.10.10.10">
    <property type="entry name" value="Winged helix-like DNA-binding domain superfamily/Winged helix DNA-binding domain"/>
    <property type="match status" value="1"/>
</dbReference>
<proteinExistence type="inferred from homology"/>
<reference evidence="6 7" key="1">
    <citation type="submission" date="2023-08" db="EMBL/GenBank/DDBJ databases">
        <title>Draft genome sequence of Algoriphagus taiwanensis.</title>
        <authorList>
            <person name="Takatani N."/>
            <person name="Hosokawa M."/>
            <person name="Sawabe T."/>
        </authorList>
    </citation>
    <scope>NUCLEOTIDE SEQUENCE [LARGE SCALE GENOMIC DNA]</scope>
    <source>
        <strain evidence="6 7">JCM 19755</strain>
    </source>
</reference>
<dbReference type="PANTHER" id="PTHR30126:SF5">
    <property type="entry name" value="HTH-TYPE TRANSCRIPTIONAL ACTIVATOR CMPR"/>
    <property type="match status" value="1"/>
</dbReference>
<dbReference type="InterPro" id="IPR036390">
    <property type="entry name" value="WH_DNA-bd_sf"/>
</dbReference>
<dbReference type="SUPFAM" id="SSF46785">
    <property type="entry name" value="Winged helix' DNA-binding domain"/>
    <property type="match status" value="1"/>
</dbReference>
<dbReference type="Proteomes" id="UP001307705">
    <property type="component" value="Unassembled WGS sequence"/>
</dbReference>
<comment type="similarity">
    <text evidence="1">Belongs to the LysR transcriptional regulatory family.</text>
</comment>
<evidence type="ECO:0000256" key="2">
    <source>
        <dbReference type="ARBA" id="ARBA00023015"/>
    </source>
</evidence>
<gene>
    <name evidence="6" type="ORF">Ataiwa_29920</name>
</gene>
<accession>A0ABQ6Q3F0</accession>
<name>A0ABQ6Q3F0_9BACT</name>
<dbReference type="PANTHER" id="PTHR30126">
    <property type="entry name" value="HTH-TYPE TRANSCRIPTIONAL REGULATOR"/>
    <property type="match status" value="1"/>
</dbReference>
<evidence type="ECO:0000259" key="5">
    <source>
        <dbReference type="PROSITE" id="PS50931"/>
    </source>
</evidence>
<evidence type="ECO:0000256" key="1">
    <source>
        <dbReference type="ARBA" id="ARBA00009437"/>
    </source>
</evidence>
<organism evidence="6 7">
    <name type="scientific">Algoriphagus taiwanensis</name>
    <dbReference type="NCBI Taxonomy" id="1445656"/>
    <lineage>
        <taxon>Bacteria</taxon>
        <taxon>Pseudomonadati</taxon>
        <taxon>Bacteroidota</taxon>
        <taxon>Cytophagia</taxon>
        <taxon>Cytophagales</taxon>
        <taxon>Cyclobacteriaceae</taxon>
        <taxon>Algoriphagus</taxon>
    </lineage>
</organism>
<feature type="domain" description="HTH lysR-type" evidence="5">
    <location>
        <begin position="11"/>
        <end position="68"/>
    </location>
</feature>
<evidence type="ECO:0000313" key="7">
    <source>
        <dbReference type="Proteomes" id="UP001307705"/>
    </source>
</evidence>
<dbReference type="PROSITE" id="PS50931">
    <property type="entry name" value="HTH_LYSR"/>
    <property type="match status" value="1"/>
</dbReference>
<sequence length="317" mass="36528">MSFKLKKFMNFSLQQLRAFQIVAKHQSITKAAKVMNLTQPGVSIQLKNLQEQFDVPLTEIIGKKIHITEFGQELVDTADRIFSELDQIQQRMLELKGLLGGKMRISSVSTGKYLVPYLMADFMKIHPHVEISLEVSNRFTVLSHLQENTTDLALVSVWPEDMDLESITIAENKWYLACAPEKKDQYQKEIDQGNWHKIPFVLREKGSGTRTKMESFFNEQDISIESKLELATNEAVKQAVMAGLGVSVLSIFSMHQEIFDKRIEILEYPGLPLLADWKLIWLKQKNHPPAIKAFIRWLGENNKTIIRDHFKLVDQLM</sequence>
<keyword evidence="4" id="KW-0804">Transcription</keyword>
<dbReference type="Gene3D" id="3.40.190.290">
    <property type="match status" value="1"/>
</dbReference>
<dbReference type="Pfam" id="PF00126">
    <property type="entry name" value="HTH_1"/>
    <property type="match status" value="1"/>
</dbReference>
<protein>
    <submittedName>
        <fullName evidence="6">LysR family transcriptional regulator</fullName>
    </submittedName>
</protein>
<dbReference type="InterPro" id="IPR000847">
    <property type="entry name" value="LysR_HTH_N"/>
</dbReference>
<dbReference type="Pfam" id="PF03466">
    <property type="entry name" value="LysR_substrate"/>
    <property type="match status" value="1"/>
</dbReference>
<keyword evidence="3" id="KW-0238">DNA-binding</keyword>
<comment type="caution">
    <text evidence="6">The sequence shown here is derived from an EMBL/GenBank/DDBJ whole genome shotgun (WGS) entry which is preliminary data.</text>
</comment>
<evidence type="ECO:0000313" key="6">
    <source>
        <dbReference type="EMBL" id="GMQ34719.1"/>
    </source>
</evidence>
<evidence type="ECO:0000256" key="4">
    <source>
        <dbReference type="ARBA" id="ARBA00023163"/>
    </source>
</evidence>
<keyword evidence="2" id="KW-0805">Transcription regulation</keyword>
<keyword evidence="7" id="KW-1185">Reference proteome</keyword>
<dbReference type="InterPro" id="IPR036388">
    <property type="entry name" value="WH-like_DNA-bd_sf"/>
</dbReference>
<dbReference type="EMBL" id="BTPE01000011">
    <property type="protein sequence ID" value="GMQ34719.1"/>
    <property type="molecule type" value="Genomic_DNA"/>
</dbReference>
<dbReference type="InterPro" id="IPR005119">
    <property type="entry name" value="LysR_subst-bd"/>
</dbReference>